<name>A0ABV6YJ90_UNCEI</name>
<feature type="signal peptide" evidence="1">
    <location>
        <begin position="1"/>
        <end position="31"/>
    </location>
</feature>
<evidence type="ECO:0000313" key="3">
    <source>
        <dbReference type="Proteomes" id="UP001593833"/>
    </source>
</evidence>
<organism evidence="2 3">
    <name type="scientific">Eiseniibacteriota bacterium</name>
    <dbReference type="NCBI Taxonomy" id="2212470"/>
    <lineage>
        <taxon>Bacteria</taxon>
        <taxon>Candidatus Eiseniibacteriota</taxon>
    </lineage>
</organism>
<accession>A0ABV6YJ90</accession>
<dbReference type="Gene3D" id="2.60.40.4070">
    <property type="match status" value="1"/>
</dbReference>
<dbReference type="Pfam" id="PF17963">
    <property type="entry name" value="Big_9"/>
    <property type="match status" value="1"/>
</dbReference>
<keyword evidence="3" id="KW-1185">Reference proteome</keyword>
<dbReference type="EMBL" id="JBHPKH010000007">
    <property type="protein sequence ID" value="MFC1572206.1"/>
    <property type="molecule type" value="Genomic_DNA"/>
</dbReference>
<proteinExistence type="predicted"/>
<dbReference type="Proteomes" id="UP001593833">
    <property type="component" value="Unassembled WGS sequence"/>
</dbReference>
<feature type="chain" id="PRO_5046044651" evidence="1">
    <location>
        <begin position="32"/>
        <end position="753"/>
    </location>
</feature>
<keyword evidence="1" id="KW-0732">Signal</keyword>
<comment type="caution">
    <text evidence="2">The sequence shown here is derived from an EMBL/GenBank/DDBJ whole genome shotgun (WGS) entry which is preliminary data.</text>
</comment>
<sequence>MNPQSYSLVSKARLSLVFTLVLSCFAIGAHAQISATSGDVVAVPRSDVIAAGSLVANSYTSDTEIRVFLEKGDYQLTGAMDVDVTADGAYDYPLSAGTLAAGEWVTSVMIHVDRTALFGTSHLTGTIEFSNDVLGVVLEDATLNAWDSVVGLLPVTYPTGATERGLEVDDAAWTDPDGIVLNGRIVDLDLMCSTDTDQMRVILVGASPAVTFSIDFQGPTTGTTATWGPGVIDEGDILTVAVPGPPGPNRPVPGPTDPPAVVLEPADLGINFAGMMGLIEVDALSFGKDRGRRLRFSVDEFAVGLPIGPMPNVRTEGALPGQNEEASADIFTYRGPVAPTDTTFMPGNRAVIDGNGVAPSGRPGLGLIEPNPPTVYALPDTGDNVDAFDQGTRPSHLQDRIYFSLDAEFADWAETFTAPPNVGAAAANGVNAADILVTVAGSGTFSVYASASALGLGTLGEEDDVDGIAIWDDGDGIYEPNIDRILFSLRRGSGSLYMTDCRLGLPITEADVLTPGPCILIPGESLGLDTSRGGIVSPYQVPDDLNAIDRLPAREAPVGNDDNIAVQGGGQVQIEVLDNDFPLDGQLVPESIEIITEPMYGTIEHIDHETGTITYQHDQRSLTPDSFRYIVFDDRGECTDFVTVYIAVGGSSVEEQDAMGRDPVLSVASPNPFRSRIALRLQPVQAGHARVAVIDPAGRQVRLLMDEMVAAGTSHSLTWDGHDEAGYPAAAGIYILHAQLPDGAEHLRVIKLQ</sequence>
<evidence type="ECO:0000256" key="1">
    <source>
        <dbReference type="SAM" id="SignalP"/>
    </source>
</evidence>
<evidence type="ECO:0000313" key="2">
    <source>
        <dbReference type="EMBL" id="MFC1572206.1"/>
    </source>
</evidence>
<reference evidence="2 3" key="1">
    <citation type="submission" date="2024-09" db="EMBL/GenBank/DDBJ databases">
        <authorList>
            <person name="D'Angelo T."/>
        </authorList>
    </citation>
    <scope>NUCLEOTIDE SEQUENCE [LARGE SCALE GENOMIC DNA]</scope>
    <source>
        <strain evidence="2">SAG AM-320-E07</strain>
    </source>
</reference>
<protein>
    <submittedName>
        <fullName evidence="2">Ig-like domain-containing protein</fullName>
    </submittedName>
</protein>
<gene>
    <name evidence="2" type="ORF">ACFL6M_01280</name>
</gene>